<dbReference type="EMBL" id="JAVHNR010000007">
    <property type="protein sequence ID" value="KAK6336913.1"/>
    <property type="molecule type" value="Genomic_DNA"/>
</dbReference>
<reference evidence="1 2" key="1">
    <citation type="submission" date="2019-10" db="EMBL/GenBank/DDBJ databases">
        <authorList>
            <person name="Palmer J.M."/>
        </authorList>
    </citation>
    <scope>NUCLEOTIDE SEQUENCE [LARGE SCALE GENOMIC DNA]</scope>
    <source>
        <strain evidence="1 2">TWF718</strain>
    </source>
</reference>
<protein>
    <submittedName>
        <fullName evidence="1">Uncharacterized protein</fullName>
    </submittedName>
</protein>
<dbReference type="Proteomes" id="UP001313282">
    <property type="component" value="Unassembled WGS sequence"/>
</dbReference>
<evidence type="ECO:0000313" key="1">
    <source>
        <dbReference type="EMBL" id="KAK6336913.1"/>
    </source>
</evidence>
<evidence type="ECO:0000313" key="2">
    <source>
        <dbReference type="Proteomes" id="UP001313282"/>
    </source>
</evidence>
<comment type="caution">
    <text evidence="1">The sequence shown here is derived from an EMBL/GenBank/DDBJ whole genome shotgun (WGS) entry which is preliminary data.</text>
</comment>
<sequence length="137" mass="15679">MSQQRTPYGARPRVTPTLLNTDSLSDRDRVGVMIWKWCTRGTYGARRQLRDLEDSLRGLGIGFRLESLLWHGVLITVEGLGPGDPRKDTAERLLEPYLNDRRIIWFQDDDELGPDVLRECWNLYLEEGAATGVFSLS</sequence>
<keyword evidence="2" id="KW-1185">Reference proteome</keyword>
<proteinExistence type="predicted"/>
<gene>
    <name evidence="1" type="ORF">TWF718_009701</name>
</gene>
<organism evidence="1 2">
    <name type="scientific">Orbilia javanica</name>
    <dbReference type="NCBI Taxonomy" id="47235"/>
    <lineage>
        <taxon>Eukaryota</taxon>
        <taxon>Fungi</taxon>
        <taxon>Dikarya</taxon>
        <taxon>Ascomycota</taxon>
        <taxon>Pezizomycotina</taxon>
        <taxon>Orbiliomycetes</taxon>
        <taxon>Orbiliales</taxon>
        <taxon>Orbiliaceae</taxon>
        <taxon>Orbilia</taxon>
    </lineage>
</organism>
<name>A0AAN8RLM0_9PEZI</name>
<accession>A0AAN8RLM0</accession>
<dbReference type="AlphaFoldDB" id="A0AAN8RLM0"/>